<comment type="catalytic activity">
    <reaction evidence="12">
        <text>uroporphyrinogen I + 4 H(+) = coproporphyrinogen I + 4 CO2</text>
        <dbReference type="Rhea" id="RHEA:31239"/>
        <dbReference type="ChEBI" id="CHEBI:15378"/>
        <dbReference type="ChEBI" id="CHEBI:16526"/>
        <dbReference type="ChEBI" id="CHEBI:62626"/>
        <dbReference type="ChEBI" id="CHEBI:62631"/>
    </reaction>
    <physiologicalReaction direction="left-to-right" evidence="12">
        <dbReference type="Rhea" id="RHEA:31240"/>
    </physiologicalReaction>
</comment>
<comment type="similarity">
    <text evidence="3 15">Belongs to the uroporphyrinogen decarboxylase family.</text>
</comment>
<evidence type="ECO:0000259" key="17">
    <source>
        <dbReference type="PROSITE" id="PS00906"/>
    </source>
</evidence>
<dbReference type="NCBIfam" id="TIGR01464">
    <property type="entry name" value="hemE"/>
    <property type="match status" value="1"/>
</dbReference>
<dbReference type="PANTHER" id="PTHR21091:SF169">
    <property type="entry name" value="UROPORPHYRINOGEN DECARBOXYLASE"/>
    <property type="match status" value="1"/>
</dbReference>
<dbReference type="GO" id="GO:0005829">
    <property type="term" value="C:cytosol"/>
    <property type="evidence" value="ECO:0007669"/>
    <property type="project" value="UniProtKB-SubCell"/>
</dbReference>
<evidence type="ECO:0000256" key="10">
    <source>
        <dbReference type="ARBA" id="ARBA00023244"/>
    </source>
</evidence>
<evidence type="ECO:0000256" key="7">
    <source>
        <dbReference type="ARBA" id="ARBA00022490"/>
    </source>
</evidence>
<evidence type="ECO:0000256" key="15">
    <source>
        <dbReference type="RuleBase" id="RU004169"/>
    </source>
</evidence>
<feature type="signal peptide" evidence="16">
    <location>
        <begin position="1"/>
        <end position="22"/>
    </location>
</feature>
<comment type="caution">
    <text evidence="18">The sequence shown here is derived from an EMBL/GenBank/DDBJ whole genome shotgun (WGS) entry which is preliminary data.</text>
</comment>
<evidence type="ECO:0000256" key="6">
    <source>
        <dbReference type="ARBA" id="ARBA00014308"/>
    </source>
</evidence>
<dbReference type="GO" id="GO:0006783">
    <property type="term" value="P:heme biosynthetic process"/>
    <property type="evidence" value="ECO:0007669"/>
    <property type="project" value="TreeGrafter"/>
</dbReference>
<dbReference type="EMBL" id="BLLK01000025">
    <property type="protein sequence ID" value="GFH47896.1"/>
    <property type="molecule type" value="Genomic_DNA"/>
</dbReference>
<evidence type="ECO:0000256" key="11">
    <source>
        <dbReference type="ARBA" id="ARBA00045708"/>
    </source>
</evidence>
<keyword evidence="7" id="KW-0963">Cytoplasm</keyword>
<keyword evidence="16" id="KW-0732">Signal</keyword>
<evidence type="ECO:0000256" key="16">
    <source>
        <dbReference type="SAM" id="SignalP"/>
    </source>
</evidence>
<dbReference type="EC" id="4.1.1.37" evidence="5 14"/>
<evidence type="ECO:0000256" key="1">
    <source>
        <dbReference type="ARBA" id="ARBA00004514"/>
    </source>
</evidence>
<comment type="pathway">
    <text evidence="2 14">Porphyrin-containing compound metabolism; protoporphyrin-IX biosynthesis; coproporphyrinogen-III from 5-aminolevulinate: step 4/4.</text>
</comment>
<evidence type="ECO:0000313" key="18">
    <source>
        <dbReference type="EMBL" id="GFH47896.1"/>
    </source>
</evidence>
<dbReference type="CDD" id="cd00717">
    <property type="entry name" value="URO-D"/>
    <property type="match status" value="1"/>
</dbReference>
<dbReference type="Pfam" id="PF01208">
    <property type="entry name" value="URO-D"/>
    <property type="match status" value="1"/>
</dbReference>
<feature type="chain" id="PRO_5042230209" description="Uroporphyrinogen decarboxylase" evidence="16">
    <location>
        <begin position="23"/>
        <end position="389"/>
    </location>
</feature>
<evidence type="ECO:0000256" key="8">
    <source>
        <dbReference type="ARBA" id="ARBA00022793"/>
    </source>
</evidence>
<comment type="function">
    <text evidence="11">Catalyzes the sequential decarboxylation of the four acetate side chains of uroporphyrinogen to form coproporphyrinogen and participates in the fifth step in the heme biosynthetic pathway. Isomer I or isomer III of uroporphyrinogen may serve as substrate, but only coproporphyrinogen III can ultimately be converted to heme. In vitro also decarboxylates pentacarboxylate porphyrinogen I.</text>
</comment>
<dbReference type="Gene3D" id="3.20.20.210">
    <property type="match status" value="1"/>
</dbReference>
<dbReference type="Proteomes" id="UP001054902">
    <property type="component" value="Unassembled WGS sequence"/>
</dbReference>
<organism evidence="18 19">
    <name type="scientific">Chaetoceros tenuissimus</name>
    <dbReference type="NCBI Taxonomy" id="426638"/>
    <lineage>
        <taxon>Eukaryota</taxon>
        <taxon>Sar</taxon>
        <taxon>Stramenopiles</taxon>
        <taxon>Ochrophyta</taxon>
        <taxon>Bacillariophyta</taxon>
        <taxon>Coscinodiscophyceae</taxon>
        <taxon>Chaetocerotophycidae</taxon>
        <taxon>Chaetocerotales</taxon>
        <taxon>Chaetocerotaceae</taxon>
        <taxon>Chaetoceros</taxon>
    </lineage>
</organism>
<keyword evidence="8 14" id="KW-0210">Decarboxylase</keyword>
<comment type="subunit">
    <text evidence="4">Homodimer.</text>
</comment>
<comment type="subcellular location">
    <subcellularLocation>
        <location evidence="1">Cytoplasm</location>
        <location evidence="1">Cytosol</location>
    </subcellularLocation>
</comment>
<dbReference type="InterPro" id="IPR038071">
    <property type="entry name" value="UROD/MetE-like_sf"/>
</dbReference>
<evidence type="ECO:0000256" key="2">
    <source>
        <dbReference type="ARBA" id="ARBA00004804"/>
    </source>
</evidence>
<feature type="domain" description="Uroporphyrinogen decarboxylase (URO-D)" evidence="17">
    <location>
        <begin position="56"/>
        <end position="65"/>
    </location>
</feature>
<comment type="catalytic activity">
    <reaction evidence="13">
        <text>uroporphyrinogen III + 4 H(+) = coproporphyrinogen III + 4 CO2</text>
        <dbReference type="Rhea" id="RHEA:19865"/>
        <dbReference type="ChEBI" id="CHEBI:15378"/>
        <dbReference type="ChEBI" id="CHEBI:16526"/>
        <dbReference type="ChEBI" id="CHEBI:57308"/>
        <dbReference type="ChEBI" id="CHEBI:57309"/>
        <dbReference type="EC" id="4.1.1.37"/>
    </reaction>
    <physiologicalReaction direction="left-to-right" evidence="13">
        <dbReference type="Rhea" id="RHEA:19866"/>
    </physiologicalReaction>
</comment>
<evidence type="ECO:0000256" key="4">
    <source>
        <dbReference type="ARBA" id="ARBA00011738"/>
    </source>
</evidence>
<evidence type="ECO:0000256" key="14">
    <source>
        <dbReference type="RuleBase" id="RU000554"/>
    </source>
</evidence>
<dbReference type="PROSITE" id="PS00906">
    <property type="entry name" value="UROD_1"/>
    <property type="match status" value="1"/>
</dbReference>
<evidence type="ECO:0000256" key="5">
    <source>
        <dbReference type="ARBA" id="ARBA00012288"/>
    </source>
</evidence>
<keyword evidence="9 14" id="KW-0456">Lyase</keyword>
<evidence type="ECO:0000256" key="9">
    <source>
        <dbReference type="ARBA" id="ARBA00023239"/>
    </source>
</evidence>
<evidence type="ECO:0000256" key="12">
    <source>
        <dbReference type="ARBA" id="ARBA00047341"/>
    </source>
</evidence>
<gene>
    <name evidence="18" type="ORF">CTEN210_04372</name>
</gene>
<dbReference type="GO" id="GO:0004853">
    <property type="term" value="F:uroporphyrinogen decarboxylase activity"/>
    <property type="evidence" value="ECO:0007669"/>
    <property type="project" value="UniProtKB-EC"/>
</dbReference>
<keyword evidence="19" id="KW-1185">Reference proteome</keyword>
<proteinExistence type="inferred from homology"/>
<reference evidence="18 19" key="1">
    <citation type="journal article" date="2021" name="Sci. Rep.">
        <title>The genome of the diatom Chaetoceros tenuissimus carries an ancient integrated fragment of an extant virus.</title>
        <authorList>
            <person name="Hongo Y."/>
            <person name="Kimura K."/>
            <person name="Takaki Y."/>
            <person name="Yoshida Y."/>
            <person name="Baba S."/>
            <person name="Kobayashi G."/>
            <person name="Nagasaki K."/>
            <person name="Hano T."/>
            <person name="Tomaru Y."/>
        </authorList>
    </citation>
    <scope>NUCLEOTIDE SEQUENCE [LARGE SCALE GENOMIC DNA]</scope>
    <source>
        <strain evidence="18 19">NIES-3715</strain>
    </source>
</reference>
<evidence type="ECO:0000256" key="3">
    <source>
        <dbReference type="ARBA" id="ARBA00009935"/>
    </source>
</evidence>
<dbReference type="SUPFAM" id="SSF51726">
    <property type="entry name" value="UROD/MetE-like"/>
    <property type="match status" value="1"/>
</dbReference>
<accession>A0AAD3H2H8</accession>
<protein>
    <recommendedName>
        <fullName evidence="6 14">Uroporphyrinogen decarboxylase</fullName>
        <ecNumber evidence="5 14">4.1.1.37</ecNumber>
    </recommendedName>
</protein>
<dbReference type="InterPro" id="IPR000257">
    <property type="entry name" value="Uroporphyrinogen_deCOase"/>
</dbReference>
<keyword evidence="10 14" id="KW-0627">Porphyrin biosynthesis</keyword>
<dbReference type="AlphaFoldDB" id="A0AAD3H2H8"/>
<dbReference type="FunFam" id="3.20.20.210:FF:000008">
    <property type="entry name" value="Uroporphyrinogen decarboxylase"/>
    <property type="match status" value="1"/>
</dbReference>
<dbReference type="PANTHER" id="PTHR21091">
    <property type="entry name" value="METHYLTETRAHYDROFOLATE:HOMOCYSTEINE METHYLTRANSFERASE RELATED"/>
    <property type="match status" value="1"/>
</dbReference>
<name>A0AAD3H2H8_9STRA</name>
<dbReference type="InterPro" id="IPR006361">
    <property type="entry name" value="Uroporphyrinogen_deCO2ase_HemE"/>
</dbReference>
<evidence type="ECO:0000313" key="19">
    <source>
        <dbReference type="Proteomes" id="UP001054902"/>
    </source>
</evidence>
<evidence type="ECO:0000256" key="13">
    <source>
        <dbReference type="ARBA" id="ARBA00048411"/>
    </source>
</evidence>
<sequence length="389" mass="43700">MIDSVFSFIFLVAFLSLTLCRAETAEVKRLSLSKLPKLKNDLIIKAALNKPTSRVPVWMMRQAGRHLPEFRELSNRGEGYDFFSMCRNPNIAVEVSLQPLDRYGVDAVIIFSDILVIPQAMGMKIDMVKGVGPVFQCPLRHPEDIKNIDLTPDVESTLGYVLDAVNLARQKIDGRVPLIGFVGGPLSLLMFMIEGRSSKLLMKLKRWLFVYPDTCHELLSALSDICVEFLVAQQRAGAQVLQVFESVAVESLTQDQYYEFVYPYLSSIAERVKRQCGDTPLLLFSKGTDYAVEKLAETKFDCLGLCYTSDVEQVRKRIEGRGKALMGNLDPSCLLADKDVIRKETNRMLNRFGPKGYIANLGHGCLPEMSPDNVETFVKCVQEKCFSAK</sequence>